<dbReference type="Proteomes" id="UP001597285">
    <property type="component" value="Unassembled WGS sequence"/>
</dbReference>
<name>A0ABW4NMI6_9LACT</name>
<protein>
    <recommendedName>
        <fullName evidence="5">Lipoprotein</fullName>
    </recommendedName>
</protein>
<feature type="compositionally biased region" description="Low complexity" evidence="1">
    <location>
        <begin position="25"/>
        <end position="72"/>
    </location>
</feature>
<organism evidence="3 4">
    <name type="scientific">Carnobacterium antarcticum</name>
    <dbReference type="NCBI Taxonomy" id="2126436"/>
    <lineage>
        <taxon>Bacteria</taxon>
        <taxon>Bacillati</taxon>
        <taxon>Bacillota</taxon>
        <taxon>Bacilli</taxon>
        <taxon>Lactobacillales</taxon>
        <taxon>Carnobacteriaceae</taxon>
        <taxon>Carnobacterium</taxon>
    </lineage>
</organism>
<keyword evidence="4" id="KW-1185">Reference proteome</keyword>
<evidence type="ECO:0000256" key="2">
    <source>
        <dbReference type="SAM" id="SignalP"/>
    </source>
</evidence>
<dbReference type="RefSeq" id="WP_058918455.1">
    <property type="nucleotide sequence ID" value="NZ_JBHSQC010000025.1"/>
</dbReference>
<dbReference type="EMBL" id="JBHUFF010000013">
    <property type="protein sequence ID" value="MFD1799343.1"/>
    <property type="molecule type" value="Genomic_DNA"/>
</dbReference>
<evidence type="ECO:0000313" key="4">
    <source>
        <dbReference type="Proteomes" id="UP001597285"/>
    </source>
</evidence>
<evidence type="ECO:0000256" key="1">
    <source>
        <dbReference type="SAM" id="MobiDB-lite"/>
    </source>
</evidence>
<comment type="caution">
    <text evidence="3">The sequence shown here is derived from an EMBL/GenBank/DDBJ whole genome shotgun (WGS) entry which is preliminary data.</text>
</comment>
<proteinExistence type="predicted"/>
<feature type="compositionally biased region" description="Polar residues" evidence="1">
    <location>
        <begin position="83"/>
        <end position="94"/>
    </location>
</feature>
<feature type="signal peptide" evidence="2">
    <location>
        <begin position="1"/>
        <end position="20"/>
    </location>
</feature>
<evidence type="ECO:0008006" key="5">
    <source>
        <dbReference type="Google" id="ProtNLM"/>
    </source>
</evidence>
<feature type="region of interest" description="Disordered" evidence="1">
    <location>
        <begin position="22"/>
        <end position="95"/>
    </location>
</feature>
<gene>
    <name evidence="3" type="ORF">ACFSBK_05705</name>
</gene>
<evidence type="ECO:0000313" key="3">
    <source>
        <dbReference type="EMBL" id="MFD1799343.1"/>
    </source>
</evidence>
<keyword evidence="2" id="KW-0732">Signal</keyword>
<reference evidence="4" key="1">
    <citation type="journal article" date="2019" name="Int. J. Syst. Evol. Microbiol.">
        <title>The Global Catalogue of Microorganisms (GCM) 10K type strain sequencing project: providing services to taxonomists for standard genome sequencing and annotation.</title>
        <authorList>
            <consortium name="The Broad Institute Genomics Platform"/>
            <consortium name="The Broad Institute Genome Sequencing Center for Infectious Disease"/>
            <person name="Wu L."/>
            <person name="Ma J."/>
        </authorList>
    </citation>
    <scope>NUCLEOTIDE SEQUENCE [LARGE SCALE GENOMIC DNA]</scope>
    <source>
        <strain evidence="4">KCTC 42143</strain>
    </source>
</reference>
<sequence length="244" mass="25997">MKKLMVVLGIAFLMAGCDLMGGGSDSTESSSAVTSESTIESQSSSEVSQSSVSSDSSINESMTSSDSSTTDTTKGEGAGAGGNIQNPKNDSSETAPIENDITLVPQKSDIENGFTLESDPVLQEIEARIQGADSVGIPNDVAIHFTGMYLGEAGKTQAIFILVNLTKIAMTNIELTVSFSNTSGDVILDKAPFSLSEDKFGILEPNTAMPIYLDIPVEAEDTFYNLQDFNEMVYSIDSFDYEER</sequence>
<accession>A0ABW4NMI6</accession>
<dbReference type="PROSITE" id="PS51257">
    <property type="entry name" value="PROKAR_LIPOPROTEIN"/>
    <property type="match status" value="1"/>
</dbReference>
<feature type="chain" id="PRO_5045615507" description="Lipoprotein" evidence="2">
    <location>
        <begin position="21"/>
        <end position="244"/>
    </location>
</feature>